<feature type="region of interest" description="Disordered" evidence="1">
    <location>
        <begin position="354"/>
        <end position="404"/>
    </location>
</feature>
<dbReference type="AlphaFoldDB" id="A0A835DJI7"/>
<reference evidence="2 3" key="1">
    <citation type="submission" date="2020-04" db="EMBL/GenBank/DDBJ databases">
        <title>Plant Genome Project.</title>
        <authorList>
            <person name="Zhang R.-G."/>
        </authorList>
    </citation>
    <scope>NUCLEOTIDE SEQUENCE [LARGE SCALE GENOMIC DNA]</scope>
    <source>
        <strain evidence="2">YNK0</strain>
        <tissue evidence="2">Leaf</tissue>
    </source>
</reference>
<dbReference type="Pfam" id="PF06273">
    <property type="entry name" value="eIF-4B"/>
    <property type="match status" value="1"/>
</dbReference>
<evidence type="ECO:0000256" key="1">
    <source>
        <dbReference type="SAM" id="MobiDB-lite"/>
    </source>
</evidence>
<proteinExistence type="predicted"/>
<organism evidence="2 3">
    <name type="scientific">Tetracentron sinense</name>
    <name type="common">Spur-leaf</name>
    <dbReference type="NCBI Taxonomy" id="13715"/>
    <lineage>
        <taxon>Eukaryota</taxon>
        <taxon>Viridiplantae</taxon>
        <taxon>Streptophyta</taxon>
        <taxon>Embryophyta</taxon>
        <taxon>Tracheophyta</taxon>
        <taxon>Spermatophyta</taxon>
        <taxon>Magnoliopsida</taxon>
        <taxon>Trochodendrales</taxon>
        <taxon>Trochodendraceae</taxon>
        <taxon>Tetracentron</taxon>
    </lineage>
</organism>
<comment type="caution">
    <text evidence="2">The sequence shown here is derived from an EMBL/GenBank/DDBJ whole genome shotgun (WGS) entry which is preliminary data.</text>
</comment>
<feature type="compositionally biased region" description="Low complexity" evidence="1">
    <location>
        <begin position="53"/>
        <end position="71"/>
    </location>
</feature>
<sequence length="404" mass="44412">MAATVSASAWSKPGAWALDSEENEAMEELQQQEKDKERENGHFDYGSNHHHQQQQQQPSAEFPSLAAAASTKSKKKKPQTLSLAEFNSGKSISYGSSKPAQTTQPKGLTAGELLVLPTGPRERTAEELERSSSRLGGGFRSYGSGGLHDNGRSRYSNGEDSSNPRWGSSRVSEEPRRNGGFNRELNGESGPSRADEIEDWGAAKKSMAPPAFERSERRGFFDSQSKADESDNWGSNKSFVPSEGRRVGSVYGFDSHRERRGGFDMFQNSNSNGGMDSDTWGKKREESNGSGRPKLVLQPRTRPVSNGEGSTPRIKGSNPFGEARPREEVLAEKGQDWKKIDEQLDSIKIKEIGSDRPVSSDGQLFGKKSVAENRTERNWRKTDSVDVPPPSVEKVDEDAAVVDN</sequence>
<evidence type="ECO:0000313" key="3">
    <source>
        <dbReference type="Proteomes" id="UP000655225"/>
    </source>
</evidence>
<feature type="compositionally biased region" description="Basic and acidic residues" evidence="1">
    <location>
        <begin position="120"/>
        <end position="132"/>
    </location>
</feature>
<dbReference type="InterPro" id="IPR010433">
    <property type="entry name" value="EIF-4B_pln"/>
</dbReference>
<dbReference type="GO" id="GO:0003729">
    <property type="term" value="F:mRNA binding"/>
    <property type="evidence" value="ECO:0007669"/>
    <property type="project" value="TreeGrafter"/>
</dbReference>
<feature type="region of interest" description="Disordered" evidence="1">
    <location>
        <begin position="1"/>
        <end position="325"/>
    </location>
</feature>
<feature type="compositionally biased region" description="Basic and acidic residues" evidence="1">
    <location>
        <begin position="213"/>
        <end position="229"/>
    </location>
</feature>
<feature type="compositionally biased region" description="Gly residues" evidence="1">
    <location>
        <begin position="135"/>
        <end position="148"/>
    </location>
</feature>
<gene>
    <name evidence="2" type="ORF">HHK36_008666</name>
</gene>
<feature type="compositionally biased region" description="Basic and acidic residues" evidence="1">
    <location>
        <begin position="31"/>
        <end position="42"/>
    </location>
</feature>
<keyword evidence="3" id="KW-1185">Reference proteome</keyword>
<accession>A0A835DJI7</accession>
<feature type="compositionally biased region" description="Polar residues" evidence="1">
    <location>
        <begin position="153"/>
        <end position="170"/>
    </location>
</feature>
<feature type="compositionally biased region" description="Polar residues" evidence="1">
    <location>
        <begin position="88"/>
        <end position="106"/>
    </location>
</feature>
<dbReference type="PANTHER" id="PTHR32091:SF17">
    <property type="entry name" value="EUKARYOTIC TRANSLATION INITIATION FACTOR 4B3"/>
    <property type="match status" value="1"/>
</dbReference>
<dbReference type="EMBL" id="JABCRI010000005">
    <property type="protein sequence ID" value="KAF8406578.1"/>
    <property type="molecule type" value="Genomic_DNA"/>
</dbReference>
<dbReference type="PANTHER" id="PTHR32091">
    <property type="entry name" value="EUKARYOTIC TRANSLATION INITIATION FACTOR 4B"/>
    <property type="match status" value="1"/>
</dbReference>
<dbReference type="GO" id="GO:0003743">
    <property type="term" value="F:translation initiation factor activity"/>
    <property type="evidence" value="ECO:0007669"/>
    <property type="project" value="InterPro"/>
</dbReference>
<dbReference type="OrthoDB" id="48651at2759"/>
<evidence type="ECO:0000313" key="2">
    <source>
        <dbReference type="EMBL" id="KAF8406578.1"/>
    </source>
</evidence>
<protein>
    <submittedName>
        <fullName evidence="2">Uncharacterized protein</fullName>
    </submittedName>
</protein>
<name>A0A835DJI7_TETSI</name>
<feature type="compositionally biased region" description="Basic and acidic residues" evidence="1">
    <location>
        <begin position="369"/>
        <end position="384"/>
    </location>
</feature>
<dbReference type="OMA" id="IDDWGAG"/>
<feature type="compositionally biased region" description="Acidic residues" evidence="1">
    <location>
        <begin position="395"/>
        <end position="404"/>
    </location>
</feature>
<dbReference type="Proteomes" id="UP000655225">
    <property type="component" value="Unassembled WGS sequence"/>
</dbReference>